<dbReference type="PANTHER" id="PTHR33204:SF39">
    <property type="entry name" value="TRANSCRIPTIONAL REGULATORY PROTEIN"/>
    <property type="match status" value="1"/>
</dbReference>
<reference evidence="6" key="1">
    <citation type="journal article" date="2019" name="Int. J. Syst. Evol. Microbiol.">
        <title>The Global Catalogue of Microorganisms (GCM) 10K type strain sequencing project: providing services to taxonomists for standard genome sequencing and annotation.</title>
        <authorList>
            <consortium name="The Broad Institute Genomics Platform"/>
            <consortium name="The Broad Institute Genome Sequencing Center for Infectious Disease"/>
            <person name="Wu L."/>
            <person name="Ma J."/>
        </authorList>
    </citation>
    <scope>NUCLEOTIDE SEQUENCE [LARGE SCALE GENOMIC DNA]</scope>
    <source>
        <strain evidence="6">CGMCC-1.15741</strain>
    </source>
</reference>
<dbReference type="SUPFAM" id="SSF46785">
    <property type="entry name" value="Winged helix' DNA-binding domain"/>
    <property type="match status" value="1"/>
</dbReference>
<keyword evidence="1" id="KW-0805">Transcription regulation</keyword>
<dbReference type="Gene3D" id="1.10.10.10">
    <property type="entry name" value="Winged helix-like DNA-binding domain superfamily/Winged helix DNA-binding domain"/>
    <property type="match status" value="1"/>
</dbReference>
<evidence type="ECO:0000313" key="5">
    <source>
        <dbReference type="EMBL" id="MFC6199617.1"/>
    </source>
</evidence>
<dbReference type="InterPro" id="IPR036390">
    <property type="entry name" value="WH_DNA-bd_sf"/>
</dbReference>
<evidence type="ECO:0000256" key="1">
    <source>
        <dbReference type="ARBA" id="ARBA00023015"/>
    </source>
</evidence>
<sequence length="143" mass="15912">MITREPSGNPDADQGSVLRRFFFPEGVPENPEACPVRDVLDRVGQKWTILVLISLEAGPRRFSSVRRAVGDISKRMLTQTLRQLERDGMISRTVYPTTPPAVEYTLTPLGVSALTPIAQLTEWAEAHHDAIRNAREIFDAAAD</sequence>
<dbReference type="InterPro" id="IPR002577">
    <property type="entry name" value="HTH_HxlR"/>
</dbReference>
<dbReference type="PANTHER" id="PTHR33204">
    <property type="entry name" value="TRANSCRIPTIONAL REGULATOR, MARR FAMILY"/>
    <property type="match status" value="1"/>
</dbReference>
<dbReference type="Proteomes" id="UP001596303">
    <property type="component" value="Unassembled WGS sequence"/>
</dbReference>
<accession>A0ABW1SD44</accession>
<dbReference type="PROSITE" id="PS51118">
    <property type="entry name" value="HTH_HXLR"/>
    <property type="match status" value="1"/>
</dbReference>
<keyword evidence="3" id="KW-0804">Transcription</keyword>
<organism evidence="5 6">
    <name type="scientific">Ponticaulis profundi</name>
    <dbReference type="NCBI Taxonomy" id="2665222"/>
    <lineage>
        <taxon>Bacteria</taxon>
        <taxon>Pseudomonadati</taxon>
        <taxon>Pseudomonadota</taxon>
        <taxon>Alphaproteobacteria</taxon>
        <taxon>Hyphomonadales</taxon>
        <taxon>Hyphomonadaceae</taxon>
        <taxon>Ponticaulis</taxon>
    </lineage>
</organism>
<evidence type="ECO:0000259" key="4">
    <source>
        <dbReference type="PROSITE" id="PS51118"/>
    </source>
</evidence>
<proteinExistence type="predicted"/>
<protein>
    <submittedName>
        <fullName evidence="5">Winged helix-turn-helix transcriptional regulator</fullName>
    </submittedName>
</protein>
<gene>
    <name evidence="5" type="ORF">ACFQDM_16165</name>
</gene>
<evidence type="ECO:0000256" key="2">
    <source>
        <dbReference type="ARBA" id="ARBA00023125"/>
    </source>
</evidence>
<keyword evidence="6" id="KW-1185">Reference proteome</keyword>
<feature type="domain" description="HTH hxlR-type" evidence="4">
    <location>
        <begin position="34"/>
        <end position="132"/>
    </location>
</feature>
<dbReference type="EMBL" id="JBHSSW010000066">
    <property type="protein sequence ID" value="MFC6199617.1"/>
    <property type="molecule type" value="Genomic_DNA"/>
</dbReference>
<keyword evidence="2" id="KW-0238">DNA-binding</keyword>
<evidence type="ECO:0000256" key="3">
    <source>
        <dbReference type="ARBA" id="ARBA00023163"/>
    </source>
</evidence>
<comment type="caution">
    <text evidence="5">The sequence shown here is derived from an EMBL/GenBank/DDBJ whole genome shotgun (WGS) entry which is preliminary data.</text>
</comment>
<dbReference type="RefSeq" id="WP_377380815.1">
    <property type="nucleotide sequence ID" value="NZ_JBHSSW010000066.1"/>
</dbReference>
<name>A0ABW1SD44_9PROT</name>
<evidence type="ECO:0000313" key="6">
    <source>
        <dbReference type="Proteomes" id="UP001596303"/>
    </source>
</evidence>
<dbReference type="InterPro" id="IPR036388">
    <property type="entry name" value="WH-like_DNA-bd_sf"/>
</dbReference>
<dbReference type="Pfam" id="PF01638">
    <property type="entry name" value="HxlR"/>
    <property type="match status" value="1"/>
</dbReference>